<feature type="binding site" evidence="6">
    <location>
        <begin position="403"/>
        <end position="410"/>
    </location>
    <ligand>
        <name>ATP</name>
        <dbReference type="ChEBI" id="CHEBI:30616"/>
    </ligand>
</feature>
<dbReference type="Pfam" id="PF12796">
    <property type="entry name" value="Ank_2"/>
    <property type="match status" value="2"/>
</dbReference>
<dbReference type="SUPFAM" id="SSF48403">
    <property type="entry name" value="Ankyrin repeat"/>
    <property type="match status" value="1"/>
</dbReference>
<dbReference type="Gene3D" id="1.10.10.820">
    <property type="match status" value="1"/>
</dbReference>
<evidence type="ECO:0000256" key="6">
    <source>
        <dbReference type="PROSITE-ProRule" id="PRU00782"/>
    </source>
</evidence>
<evidence type="ECO:0000313" key="10">
    <source>
        <dbReference type="EMBL" id="WAR28876.1"/>
    </source>
</evidence>
<evidence type="ECO:0000256" key="5">
    <source>
        <dbReference type="PROSITE-ProRule" id="PRU00023"/>
    </source>
</evidence>
<dbReference type="InterPro" id="IPR001609">
    <property type="entry name" value="Myosin_head_motor_dom-like"/>
</dbReference>
<dbReference type="PANTHER" id="PTHR47335">
    <property type="entry name" value="UNCONVENTIONAL MYOSIN-XVI"/>
    <property type="match status" value="1"/>
</dbReference>
<evidence type="ECO:0000256" key="4">
    <source>
        <dbReference type="ARBA" id="ARBA00023175"/>
    </source>
</evidence>
<name>A0ABY7G762_MYAAR</name>
<dbReference type="Gene3D" id="1.20.120.720">
    <property type="entry name" value="Myosin VI head, motor domain, U50 subdomain"/>
    <property type="match status" value="1"/>
</dbReference>
<evidence type="ECO:0000256" key="8">
    <source>
        <dbReference type="SAM" id="MobiDB-lite"/>
    </source>
</evidence>
<keyword evidence="6" id="KW-0009">Actin-binding</keyword>
<dbReference type="InterPro" id="IPR036770">
    <property type="entry name" value="Ankyrin_rpt-contain_sf"/>
</dbReference>
<dbReference type="InterPro" id="IPR036961">
    <property type="entry name" value="Kinesin_motor_dom_sf"/>
</dbReference>
<dbReference type="InterPro" id="IPR027417">
    <property type="entry name" value="P-loop_NTPase"/>
</dbReference>
<dbReference type="PROSITE" id="PS50088">
    <property type="entry name" value="ANK_REPEAT"/>
    <property type="match status" value="4"/>
</dbReference>
<dbReference type="EMBL" id="CP111026">
    <property type="protein sequence ID" value="WAR28876.1"/>
    <property type="molecule type" value="Genomic_DNA"/>
</dbReference>
<keyword evidence="11" id="KW-1185">Reference proteome</keyword>
<evidence type="ECO:0000313" key="11">
    <source>
        <dbReference type="Proteomes" id="UP001164746"/>
    </source>
</evidence>
<keyword evidence="4 6" id="KW-0505">Motor protein</keyword>
<keyword evidence="2 6" id="KW-0067">ATP-binding</keyword>
<feature type="repeat" description="ANK" evidence="5">
    <location>
        <begin position="170"/>
        <end position="202"/>
    </location>
</feature>
<dbReference type="PROSITE" id="PS50096">
    <property type="entry name" value="IQ"/>
    <property type="match status" value="1"/>
</dbReference>
<dbReference type="SMART" id="SM00248">
    <property type="entry name" value="ANK"/>
    <property type="match status" value="4"/>
</dbReference>
<feature type="region of interest" description="Disordered" evidence="8">
    <location>
        <begin position="955"/>
        <end position="1048"/>
    </location>
</feature>
<dbReference type="Gene3D" id="1.20.58.530">
    <property type="match status" value="1"/>
</dbReference>
<feature type="coiled-coil region" evidence="7">
    <location>
        <begin position="910"/>
        <end position="937"/>
    </location>
</feature>
<keyword evidence="5" id="KW-0040">ANK repeat</keyword>
<sequence>MIKIEKYVAFITSERGREPEPRRQNKRRVNVTFSTNLLLQAAVDEFDDLQVSRYLNEGGDPNFTTGNGTTMLHKCAAEDNASAAELLISAGADVNVRDDDWWTPLHTACSCDSVEITQLLIDNGASIEAIDVDGMTEEMLQKGRLVRPREMLNHIKALPLAVDINQLTSEGMTLLHIAAANGYRSCLKALFKYELDVNKKDAYGWTPLHVAARFNQKKSVELLLKRHANPNIADSLGCKPSTYTSSDELKALLVKCERKFVEKRDVPDTVETHSSDEELFGRGESVYEEIAGGSRNIGNEDLPPPPPEAMLFRINSKIMRARHGKLKTCSNTDNLTALSSISEEGILKELERRYSAAQIYISSKYHEKPKSDDQLPPHVYGIAENSYRALRHAGGSQCHVISGESGSGKTETCKYIVQHLLRVAGSEETHLNTKINQVNPLLEAFGNAVTLMNNNSSRFGKYIELSFNTRGHVIGGKISEYLLEKSRVVHQGRGECNFHIFYWMMGGLSPEEDIQSMIQILSIVLHLGEIEFKGVGNNDAAQVINTDMLKVVSDMLEVSAKELGSALVADYTVTRGEQIKKERTVERARDCRDALAKMLYARLFSWIVNGINQLIQPVEEGSDLQIGILDIFGFENFPQNSFEQMCINVANEQIQLYTNENILYREQQDCLLEGVPLVDVTYNNNQAILDLFLERPTGLLAILDEESNFPKATDKSLASKLHTNVGKKHNRYYKTPRDSGLRFSIIHYAGCVTYDVAGILEKNRDTLPNSIIARQQRTTIKKVASPFEFFKKLKGGNKEGKKAGKTVSVEKKGPSTMAYHFRNSLADLINKLQSAKPHFVRCIKPNTSKKPLTFVPDYVLAQLRYTGFGKTKVFFKLDHADRLDQLTFELELKVTRAQSVVRGFLARQKSKRLLNEREKQTEEERQLTLKKQEIENITKSLDTLDDIITEYETASSIQAATKKSPPPPPSSRPPPNMANPYLSVMTTKGHMGSKPHSDDGDHVYDDAVSTNIRRDLGGQGHPGSGSPVEEEEGFYDEAFIAETERGED</sequence>
<evidence type="ECO:0000256" key="3">
    <source>
        <dbReference type="ARBA" id="ARBA00023123"/>
    </source>
</evidence>
<feature type="non-terminal residue" evidence="10">
    <location>
        <position position="1048"/>
    </location>
</feature>
<evidence type="ECO:0000256" key="2">
    <source>
        <dbReference type="ARBA" id="ARBA00022840"/>
    </source>
</evidence>
<gene>
    <name evidence="10" type="ORF">MAR_014580</name>
</gene>
<dbReference type="PRINTS" id="PR00193">
    <property type="entry name" value="MYOSINHEAVY"/>
</dbReference>
<dbReference type="PANTHER" id="PTHR47335:SF1">
    <property type="entry name" value="UNCONVENTIONAL MYOSIN-XVI"/>
    <property type="match status" value="1"/>
</dbReference>
<keyword evidence="3 6" id="KW-0518">Myosin</keyword>
<keyword evidence="1 6" id="KW-0547">Nucleotide-binding</keyword>
<protein>
    <submittedName>
        <fullName evidence="10">MYO16-like protein</fullName>
    </submittedName>
</protein>
<dbReference type="PROSITE" id="PS51456">
    <property type="entry name" value="MYOSIN_MOTOR"/>
    <property type="match status" value="1"/>
</dbReference>
<comment type="similarity">
    <text evidence="6">Belongs to the TRAFAC class myosin-kinesin ATPase superfamily. Myosin family.</text>
</comment>
<dbReference type="SMART" id="SM00242">
    <property type="entry name" value="MYSc"/>
    <property type="match status" value="1"/>
</dbReference>
<dbReference type="SUPFAM" id="SSF52540">
    <property type="entry name" value="P-loop containing nucleoside triphosphate hydrolases"/>
    <property type="match status" value="1"/>
</dbReference>
<feature type="compositionally biased region" description="Basic and acidic residues" evidence="8">
    <location>
        <begin position="995"/>
        <end position="1005"/>
    </location>
</feature>
<reference evidence="10" key="1">
    <citation type="submission" date="2022-11" db="EMBL/GenBank/DDBJ databases">
        <title>Centuries of genome instability and evolution in soft-shell clam transmissible cancer (bioRxiv).</title>
        <authorList>
            <person name="Hart S.F.M."/>
            <person name="Yonemitsu M.A."/>
            <person name="Giersch R.M."/>
            <person name="Beal B.F."/>
            <person name="Arriagada G."/>
            <person name="Davis B.W."/>
            <person name="Ostrander E.A."/>
            <person name="Goff S.P."/>
            <person name="Metzger M.J."/>
        </authorList>
    </citation>
    <scope>NUCLEOTIDE SEQUENCE</scope>
    <source>
        <strain evidence="10">MELC-2E11</strain>
        <tissue evidence="10">Siphon/mantle</tissue>
    </source>
</reference>
<dbReference type="PROSITE" id="PS50297">
    <property type="entry name" value="ANK_REP_REGION"/>
    <property type="match status" value="4"/>
</dbReference>
<feature type="region of interest" description="Actin-binding" evidence="6">
    <location>
        <begin position="825"/>
        <end position="847"/>
    </location>
</feature>
<dbReference type="Gene3D" id="1.25.40.20">
    <property type="entry name" value="Ankyrin repeat-containing domain"/>
    <property type="match status" value="2"/>
</dbReference>
<proteinExistence type="inferred from homology"/>
<keyword evidence="7" id="KW-0175">Coiled coil</keyword>
<accession>A0ABY7G762</accession>
<dbReference type="Proteomes" id="UP001164746">
    <property type="component" value="Chromosome 15"/>
</dbReference>
<dbReference type="InterPro" id="IPR052838">
    <property type="entry name" value="Myosin-XVI"/>
</dbReference>
<evidence type="ECO:0000256" key="1">
    <source>
        <dbReference type="ARBA" id="ARBA00022741"/>
    </source>
</evidence>
<feature type="repeat" description="ANK" evidence="5">
    <location>
        <begin position="67"/>
        <end position="99"/>
    </location>
</feature>
<feature type="domain" description="Myosin motor" evidence="9">
    <location>
        <begin position="364"/>
        <end position="867"/>
    </location>
</feature>
<dbReference type="Gene3D" id="3.40.850.10">
    <property type="entry name" value="Kinesin motor domain"/>
    <property type="match status" value="2"/>
</dbReference>
<organism evidence="10 11">
    <name type="scientific">Mya arenaria</name>
    <name type="common">Soft-shell clam</name>
    <dbReference type="NCBI Taxonomy" id="6604"/>
    <lineage>
        <taxon>Eukaryota</taxon>
        <taxon>Metazoa</taxon>
        <taxon>Spiralia</taxon>
        <taxon>Lophotrochozoa</taxon>
        <taxon>Mollusca</taxon>
        <taxon>Bivalvia</taxon>
        <taxon>Autobranchia</taxon>
        <taxon>Heteroconchia</taxon>
        <taxon>Euheterodonta</taxon>
        <taxon>Imparidentia</taxon>
        <taxon>Neoheterodontei</taxon>
        <taxon>Myida</taxon>
        <taxon>Myoidea</taxon>
        <taxon>Myidae</taxon>
        <taxon>Mya</taxon>
    </lineage>
</organism>
<feature type="repeat" description="ANK" evidence="5">
    <location>
        <begin position="100"/>
        <end position="132"/>
    </location>
</feature>
<dbReference type="InterPro" id="IPR002110">
    <property type="entry name" value="Ankyrin_rpt"/>
</dbReference>
<feature type="compositionally biased region" description="Pro residues" evidence="8">
    <location>
        <begin position="964"/>
        <end position="977"/>
    </location>
</feature>
<feature type="repeat" description="ANK" evidence="5">
    <location>
        <begin position="203"/>
        <end position="235"/>
    </location>
</feature>
<evidence type="ECO:0000259" key="9">
    <source>
        <dbReference type="PROSITE" id="PS51456"/>
    </source>
</evidence>
<evidence type="ECO:0000256" key="7">
    <source>
        <dbReference type="SAM" id="Coils"/>
    </source>
</evidence>
<dbReference type="Pfam" id="PF00063">
    <property type="entry name" value="Myosin_head"/>
    <property type="match status" value="1"/>
</dbReference>
<dbReference type="CDD" id="cd00124">
    <property type="entry name" value="MYSc"/>
    <property type="match status" value="1"/>
</dbReference>